<feature type="non-terminal residue" evidence="7">
    <location>
        <position position="209"/>
    </location>
</feature>
<dbReference type="EMBL" id="VYZL01001320">
    <property type="protein sequence ID" value="NWR56990.1"/>
    <property type="molecule type" value="Genomic_DNA"/>
</dbReference>
<dbReference type="AlphaFoldDB" id="A0A7K4YD48"/>
<evidence type="ECO:0000313" key="7">
    <source>
        <dbReference type="EMBL" id="NWR56990.1"/>
    </source>
</evidence>
<comment type="similarity">
    <text evidence="2">Belongs to the CNF-like-inhibitor family.</text>
</comment>
<gene>
    <name evidence="7" type="primary">Pinlyp</name>
    <name evidence="7" type="ORF">BUCABY_R02741</name>
</gene>
<dbReference type="InterPro" id="IPR004126">
    <property type="entry name" value="PLipase_A2_inh_N"/>
</dbReference>
<organism evidence="7 8">
    <name type="scientific">Bucorvus abyssinicus</name>
    <name type="common">Northern ground-hornbill</name>
    <name type="synonym">Abyssinian ground-hornbill</name>
    <dbReference type="NCBI Taxonomy" id="153643"/>
    <lineage>
        <taxon>Eukaryota</taxon>
        <taxon>Metazoa</taxon>
        <taxon>Chordata</taxon>
        <taxon>Craniata</taxon>
        <taxon>Vertebrata</taxon>
        <taxon>Euteleostomi</taxon>
        <taxon>Archelosauria</taxon>
        <taxon>Archosauria</taxon>
        <taxon>Dinosauria</taxon>
        <taxon>Saurischia</taxon>
        <taxon>Theropoda</taxon>
        <taxon>Coelurosauria</taxon>
        <taxon>Aves</taxon>
        <taxon>Neognathae</taxon>
        <taxon>Neoaves</taxon>
        <taxon>Telluraves</taxon>
        <taxon>Coraciimorphae</taxon>
        <taxon>Bucerotiformes</taxon>
        <taxon>Bucorvidae</taxon>
        <taxon>Bucorvus</taxon>
    </lineage>
</organism>
<evidence type="ECO:0000256" key="3">
    <source>
        <dbReference type="ARBA" id="ARBA00022525"/>
    </source>
</evidence>
<comment type="subcellular location">
    <subcellularLocation>
        <location evidence="1">Secreted</location>
    </subcellularLocation>
</comment>
<dbReference type="GO" id="GO:0004859">
    <property type="term" value="F:phospholipase inhibitor activity"/>
    <property type="evidence" value="ECO:0007669"/>
    <property type="project" value="InterPro"/>
</dbReference>
<dbReference type="InterPro" id="IPR045860">
    <property type="entry name" value="Snake_toxin-like_sf"/>
</dbReference>
<feature type="domain" description="Phospholipase A2 inhibitor N-terminal" evidence="6">
    <location>
        <begin position="4"/>
        <end position="84"/>
    </location>
</feature>
<reference evidence="7 8" key="1">
    <citation type="submission" date="2019-09" db="EMBL/GenBank/DDBJ databases">
        <title>Bird 10,000 Genomes (B10K) Project - Family phase.</title>
        <authorList>
            <person name="Zhang G."/>
        </authorList>
    </citation>
    <scope>NUCLEOTIDE SEQUENCE [LARGE SCALE GENOMIC DNA]</scope>
    <source>
        <strain evidence="7">B10K-DU-012-80</strain>
    </source>
</reference>
<evidence type="ECO:0000259" key="5">
    <source>
        <dbReference type="Pfam" id="PF00021"/>
    </source>
</evidence>
<dbReference type="InterPro" id="IPR050918">
    <property type="entry name" value="CNF-like_PLA2_Inhibitor"/>
</dbReference>
<dbReference type="CDD" id="cd23572">
    <property type="entry name" value="TFP_LU_ECD_PINLYP_rpt2"/>
    <property type="match status" value="1"/>
</dbReference>
<evidence type="ECO:0000256" key="1">
    <source>
        <dbReference type="ARBA" id="ARBA00004613"/>
    </source>
</evidence>
<dbReference type="PANTHER" id="PTHR20914">
    <property type="entry name" value="LY6/PLAUR DOMAIN-CONTAINING PROTEIN 8"/>
    <property type="match status" value="1"/>
</dbReference>
<evidence type="ECO:0000259" key="6">
    <source>
        <dbReference type="Pfam" id="PF02988"/>
    </source>
</evidence>
<dbReference type="GO" id="GO:0030154">
    <property type="term" value="P:cell differentiation"/>
    <property type="evidence" value="ECO:0007669"/>
    <property type="project" value="UniProtKB-ARBA"/>
</dbReference>
<dbReference type="SUPFAM" id="SSF57302">
    <property type="entry name" value="Snake toxin-like"/>
    <property type="match status" value="2"/>
</dbReference>
<proteinExistence type="inferred from homology"/>
<accession>A0A7K4YD48</accession>
<feature type="domain" description="UPAR/Ly6" evidence="5">
    <location>
        <begin position="98"/>
        <end position="163"/>
    </location>
</feature>
<keyword evidence="3" id="KW-0964">Secreted</keyword>
<evidence type="ECO:0000256" key="4">
    <source>
        <dbReference type="ARBA" id="ARBA00023157"/>
    </source>
</evidence>
<evidence type="ECO:0000256" key="2">
    <source>
        <dbReference type="ARBA" id="ARBA00006570"/>
    </source>
</evidence>
<dbReference type="CDD" id="cd23588">
    <property type="entry name" value="TFP_LU_ECD_PLIG"/>
    <property type="match status" value="1"/>
</dbReference>
<dbReference type="GO" id="GO:0005576">
    <property type="term" value="C:extracellular region"/>
    <property type="evidence" value="ECO:0007669"/>
    <property type="project" value="UniProtKB-SubCell"/>
</dbReference>
<sequence>TSLQCEVCHGVGRSCFGPMKTCKDGEDTCGIVLQEVMMGGMVIPSSLKSCMQSSMCSLGPTTMNFGKVKARSHVVCCTGDKCKTILVSLPPEEIVPNGYQCPACYSVDSFQCSDELINCTGSETQCVDVAGLMNSAGLSLKAAMKGCTTASECRNAAVGKNSLGALDIMLKRFECKPGSVMTIVSSGFTPPHTFFLPVLLGFILEEVLF</sequence>
<feature type="non-terminal residue" evidence="7">
    <location>
        <position position="1"/>
    </location>
</feature>
<evidence type="ECO:0000313" key="8">
    <source>
        <dbReference type="Proteomes" id="UP000551127"/>
    </source>
</evidence>
<keyword evidence="8" id="KW-1185">Reference proteome</keyword>
<dbReference type="InterPro" id="IPR016054">
    <property type="entry name" value="LY6_UPA_recep-like"/>
</dbReference>
<comment type="caution">
    <text evidence="7">The sequence shown here is derived from an EMBL/GenBank/DDBJ whole genome shotgun (WGS) entry which is preliminary data.</text>
</comment>
<name>A0A7K4YD48_BUCAB</name>
<dbReference type="Gene3D" id="2.10.60.10">
    <property type="entry name" value="CD59"/>
    <property type="match status" value="2"/>
</dbReference>
<keyword evidence="4" id="KW-1015">Disulfide bond</keyword>
<protein>
    <submittedName>
        <fullName evidence="7">PINLY protein</fullName>
    </submittedName>
</protein>
<dbReference type="Proteomes" id="UP000551127">
    <property type="component" value="Unassembled WGS sequence"/>
</dbReference>
<dbReference type="OrthoDB" id="9907178at2759"/>
<dbReference type="PANTHER" id="PTHR20914:SF30">
    <property type="entry name" value="LY6_PLAUR DOMAIN CONTAINING 9"/>
    <property type="match status" value="1"/>
</dbReference>
<dbReference type="Pfam" id="PF00021">
    <property type="entry name" value="UPAR_LY6"/>
    <property type="match status" value="1"/>
</dbReference>
<dbReference type="Pfam" id="PF02988">
    <property type="entry name" value="PLA2_inh"/>
    <property type="match status" value="1"/>
</dbReference>